<reference evidence="15" key="2">
    <citation type="submission" date="2024-07" db="EMBL/GenBank/DDBJ databases">
        <title>Streptomyces haneummycinica sp. nov., a new antibiotic-producing actinobacterium isolated from marine sediment.</title>
        <authorList>
            <person name="Uemura M."/>
            <person name="Hamada M."/>
            <person name="Hirano S."/>
            <person name="Kobayashi K."/>
            <person name="Ohshiro T."/>
            <person name="Kobayashi T."/>
            <person name="Terahara T."/>
        </authorList>
    </citation>
    <scope>NUCLEOTIDE SEQUENCE</scope>
    <source>
        <strain evidence="15">KM77-8</strain>
    </source>
</reference>
<evidence type="ECO:0000256" key="2">
    <source>
        <dbReference type="ARBA" id="ARBA00001911"/>
    </source>
</evidence>
<dbReference type="PANTHER" id="PTHR43725">
    <property type="entry name" value="UDP-GLUCOSE 4-EPIMERASE"/>
    <property type="match status" value="1"/>
</dbReference>
<dbReference type="Pfam" id="PF01370">
    <property type="entry name" value="Epimerase"/>
    <property type="match status" value="1"/>
</dbReference>
<evidence type="ECO:0000256" key="12">
    <source>
        <dbReference type="PIRSR" id="PIRSR605502-1"/>
    </source>
</evidence>
<evidence type="ECO:0000256" key="4">
    <source>
        <dbReference type="ARBA" id="ARBA00007637"/>
    </source>
</evidence>
<dbReference type="InterPro" id="IPR005502">
    <property type="entry name" value="Ribosyl_crysJ1"/>
</dbReference>
<comment type="cofactor">
    <cofactor evidence="12">
        <name>Mg(2+)</name>
        <dbReference type="ChEBI" id="CHEBI:18420"/>
    </cofactor>
    <text evidence="12">Binds 2 magnesium ions per subunit.</text>
</comment>
<keyword evidence="8" id="KW-0413">Isomerase</keyword>
<evidence type="ECO:0000256" key="1">
    <source>
        <dbReference type="ARBA" id="ARBA00000083"/>
    </source>
</evidence>
<protein>
    <recommendedName>
        <fullName evidence="6">UDP-glucose 4-epimerase</fullName>
        <ecNumber evidence="5">5.1.3.2</ecNumber>
    </recommendedName>
    <alternativeName>
        <fullName evidence="11">Galactowaldenase</fullName>
    </alternativeName>
    <alternativeName>
        <fullName evidence="10">UDP-galactose 4-epimerase</fullName>
    </alternativeName>
</protein>
<comment type="cofactor">
    <cofactor evidence="2">
        <name>NAD(+)</name>
        <dbReference type="ChEBI" id="CHEBI:57540"/>
    </cofactor>
</comment>
<evidence type="ECO:0000256" key="10">
    <source>
        <dbReference type="ARBA" id="ARBA00031367"/>
    </source>
</evidence>
<feature type="region of interest" description="Disordered" evidence="13">
    <location>
        <begin position="316"/>
        <end position="353"/>
    </location>
</feature>
<evidence type="ECO:0000256" key="3">
    <source>
        <dbReference type="ARBA" id="ARBA00004947"/>
    </source>
</evidence>
<keyword evidence="12" id="KW-0460">Magnesium</keyword>
<comment type="catalytic activity">
    <reaction evidence="1">
        <text>UDP-alpha-D-glucose = UDP-alpha-D-galactose</text>
        <dbReference type="Rhea" id="RHEA:22168"/>
        <dbReference type="ChEBI" id="CHEBI:58885"/>
        <dbReference type="ChEBI" id="CHEBI:66914"/>
        <dbReference type="EC" id="5.1.3.2"/>
    </reaction>
</comment>
<dbReference type="EMBL" id="AP035768">
    <property type="protein sequence ID" value="BFO22053.1"/>
    <property type="molecule type" value="Genomic_DNA"/>
</dbReference>
<feature type="binding site" evidence="12">
    <location>
        <position position="379"/>
    </location>
    <ligand>
        <name>Mg(2+)</name>
        <dbReference type="ChEBI" id="CHEBI:18420"/>
        <label>1</label>
    </ligand>
</feature>
<dbReference type="InterPro" id="IPR005886">
    <property type="entry name" value="UDP_G4E"/>
</dbReference>
<name>A0AAT9HYM6_9ACTN</name>
<dbReference type="InterPro" id="IPR036291">
    <property type="entry name" value="NAD(P)-bd_dom_sf"/>
</dbReference>
<feature type="domain" description="NAD-dependent epimerase/dehydratase" evidence="14">
    <location>
        <begin position="3"/>
        <end position="249"/>
    </location>
</feature>
<gene>
    <name evidence="15" type="ORF">SHKM778_84410</name>
</gene>
<evidence type="ECO:0000256" key="5">
    <source>
        <dbReference type="ARBA" id="ARBA00013189"/>
    </source>
</evidence>
<dbReference type="NCBIfam" id="TIGR01179">
    <property type="entry name" value="galE"/>
    <property type="match status" value="1"/>
</dbReference>
<evidence type="ECO:0000313" key="15">
    <source>
        <dbReference type="EMBL" id="BFO22053.1"/>
    </source>
</evidence>
<evidence type="ECO:0000259" key="14">
    <source>
        <dbReference type="Pfam" id="PF01370"/>
    </source>
</evidence>
<dbReference type="PANTHER" id="PTHR43725:SF53">
    <property type="entry name" value="UDP-ARABINOSE 4-EPIMERASE 1"/>
    <property type="match status" value="1"/>
</dbReference>
<keyword evidence="12" id="KW-0479">Metal-binding</keyword>
<evidence type="ECO:0000256" key="9">
    <source>
        <dbReference type="ARBA" id="ARBA00023277"/>
    </source>
</evidence>
<proteinExistence type="inferred from homology"/>
<organism evidence="15">
    <name type="scientific">Streptomyces haneummycinicus</name>
    <dbReference type="NCBI Taxonomy" id="3074435"/>
    <lineage>
        <taxon>Bacteria</taxon>
        <taxon>Bacillati</taxon>
        <taxon>Actinomycetota</taxon>
        <taxon>Actinomycetes</taxon>
        <taxon>Kitasatosporales</taxon>
        <taxon>Streptomycetaceae</taxon>
        <taxon>Streptomyces</taxon>
    </lineage>
</organism>
<evidence type="ECO:0000256" key="8">
    <source>
        <dbReference type="ARBA" id="ARBA00023235"/>
    </source>
</evidence>
<evidence type="ECO:0000256" key="7">
    <source>
        <dbReference type="ARBA" id="ARBA00023027"/>
    </source>
</evidence>
<dbReference type="InterPro" id="IPR036705">
    <property type="entry name" value="Ribosyl_crysJ1_sf"/>
</dbReference>
<keyword evidence="9" id="KW-0119">Carbohydrate metabolism</keyword>
<dbReference type="SUPFAM" id="SSF101478">
    <property type="entry name" value="ADP-ribosylglycohydrolase"/>
    <property type="match status" value="1"/>
</dbReference>
<keyword evidence="7" id="KW-0520">NAD</keyword>
<dbReference type="SUPFAM" id="SSF51735">
    <property type="entry name" value="NAD(P)-binding Rossmann-fold domains"/>
    <property type="match status" value="1"/>
</dbReference>
<dbReference type="InterPro" id="IPR001509">
    <property type="entry name" value="Epimerase_deHydtase"/>
</dbReference>
<comment type="similarity">
    <text evidence="4">Belongs to the NAD(P)-dependent epimerase/dehydratase family.</text>
</comment>
<dbReference type="Pfam" id="PF03747">
    <property type="entry name" value="ADP_ribosyl_GH"/>
    <property type="match status" value="1"/>
</dbReference>
<evidence type="ECO:0000256" key="11">
    <source>
        <dbReference type="ARBA" id="ARBA00033067"/>
    </source>
</evidence>
<dbReference type="Gene3D" id="1.10.4080.10">
    <property type="entry name" value="ADP-ribosylation/Crystallin J1"/>
    <property type="match status" value="1"/>
</dbReference>
<dbReference type="AlphaFoldDB" id="A0AAT9HYM6"/>
<evidence type="ECO:0000256" key="6">
    <source>
        <dbReference type="ARBA" id="ARBA00018569"/>
    </source>
</evidence>
<comment type="pathway">
    <text evidence="3">Carbohydrate metabolism; galactose metabolism.</text>
</comment>
<reference evidence="15" key="1">
    <citation type="submission" date="2024-06" db="EMBL/GenBank/DDBJ databases">
        <authorList>
            <consortium name="consrtm"/>
            <person name="Uemura M."/>
            <person name="Terahara T."/>
        </authorList>
    </citation>
    <scope>NUCLEOTIDE SEQUENCE</scope>
    <source>
        <strain evidence="15">KM77-8</strain>
    </source>
</reference>
<feature type="binding site" evidence="12">
    <location>
        <position position="380"/>
    </location>
    <ligand>
        <name>Mg(2+)</name>
        <dbReference type="ChEBI" id="CHEBI:18420"/>
        <label>1</label>
    </ligand>
</feature>
<dbReference type="Gene3D" id="3.90.25.10">
    <property type="entry name" value="UDP-galactose 4-epimerase, domain 1"/>
    <property type="match status" value="1"/>
</dbReference>
<sequence length="507" mass="53784">MTWLITGGAGYIGAHVVRAMTGAGERTVVYDDLSTGVPDRVPDGVPLVVGSTLDGERVARALRDHEITGVVHLAAKKQVAESLSLPLHYYRENVEGLRVLLDAVTSAGVRSFVLSSSAAVYGMPDVNLVTEETPCAPLSPYGETKLAGEWLVRAAGTATGLSTACLRYFNVAGAARPDLADRGVSNLIPMIFERLADGLPPRVFGDDYPTPDGTCVRDYIHVVDLAEAHVAAAHALASVPGRNLTVNIGRGEGVSVREMIDRVNALTGHDRPPVITARRPGDPARVVASADRAAAELNWKAHLGLDDMITSAWSGRQRTLPDAHRRRTRPGHGDRLRRGRRPGRPFEFGPEGAFSARFPVPGAGGEMCGGGGWDPGEATDDTQMAVLVAESLLECGGLDLPDVFHRFRRWAAADPKDIGLQTEAVLTGGDPWDLAAGLYFQTSQRAAGNGALMRAAPSAVYFAPSGRAATMDAARRLSALTHGDRAAWEGTAILHELIRVALTGADP</sequence>
<dbReference type="GO" id="GO:0033499">
    <property type="term" value="P:galactose catabolic process via UDP-galactose, Leloir pathway"/>
    <property type="evidence" value="ECO:0007669"/>
    <property type="project" value="TreeGrafter"/>
</dbReference>
<dbReference type="GO" id="GO:0046872">
    <property type="term" value="F:metal ion binding"/>
    <property type="evidence" value="ECO:0007669"/>
    <property type="project" value="UniProtKB-KW"/>
</dbReference>
<dbReference type="GO" id="GO:0003978">
    <property type="term" value="F:UDP-glucose 4-epimerase activity"/>
    <property type="evidence" value="ECO:0007669"/>
    <property type="project" value="UniProtKB-EC"/>
</dbReference>
<dbReference type="Gene3D" id="3.40.50.720">
    <property type="entry name" value="NAD(P)-binding Rossmann-like Domain"/>
    <property type="match status" value="1"/>
</dbReference>
<accession>A0AAT9HYM6</accession>
<feature type="binding site" evidence="12">
    <location>
        <position position="381"/>
    </location>
    <ligand>
        <name>Mg(2+)</name>
        <dbReference type="ChEBI" id="CHEBI:18420"/>
        <label>1</label>
    </ligand>
</feature>
<evidence type="ECO:0000256" key="13">
    <source>
        <dbReference type="SAM" id="MobiDB-lite"/>
    </source>
</evidence>
<dbReference type="EC" id="5.1.3.2" evidence="5"/>